<sequence length="312" mass="34003">MSRNFGIGSRSMSYAGRLVLDAQAARHILSFSSVKHYHMRWSLFCDWSGQFGVKRMEDVSWGIVQLYGCEQAVLVDLDEMKPSYAQNLVSAVNSVMSFAIGGGWLSVSPTKDCDIQKRSAVRRSAPGALNWDLYIQAMIAVANQAGPRELGVVELARLFGLRSEEASLIDAKKAWREAQSRGYLTIREGTKGGREREVPISSDGQREALARAAAAQGNDYSMIPVELSWKSWVAGPLRKTRDLVKEATGGGLHDLRAAYACERYAALTGHPAPCAGGRIQDRAADLTARLTIANELGHGRVDVVAEYVGGRA</sequence>
<accession>A0ABW2QT95</accession>
<dbReference type="SUPFAM" id="SSF56349">
    <property type="entry name" value="DNA breaking-rejoining enzymes"/>
    <property type="match status" value="1"/>
</dbReference>
<dbReference type="EMBL" id="JBHTCA010000049">
    <property type="protein sequence ID" value="MFC7411778.1"/>
    <property type="molecule type" value="Genomic_DNA"/>
</dbReference>
<protein>
    <submittedName>
        <fullName evidence="3">Integrase domain-containing protein</fullName>
    </submittedName>
</protein>
<dbReference type="InterPro" id="IPR013762">
    <property type="entry name" value="Integrase-like_cat_sf"/>
</dbReference>
<evidence type="ECO:0000313" key="4">
    <source>
        <dbReference type="Proteomes" id="UP001596501"/>
    </source>
</evidence>
<comment type="caution">
    <text evidence="3">The sequence shown here is derived from an EMBL/GenBank/DDBJ whole genome shotgun (WGS) entry which is preliminary data.</text>
</comment>
<evidence type="ECO:0000256" key="1">
    <source>
        <dbReference type="ARBA" id="ARBA00023172"/>
    </source>
</evidence>
<dbReference type="InterPro" id="IPR011010">
    <property type="entry name" value="DNA_brk_join_enz"/>
</dbReference>
<keyword evidence="4" id="KW-1185">Reference proteome</keyword>
<name>A0ABW2QT95_9BURK</name>
<gene>
    <name evidence="3" type="ORF">ACFQPB_23260</name>
</gene>
<organism evidence="3 4">
    <name type="scientific">Hydrogenophaga atypica</name>
    <dbReference type="NCBI Taxonomy" id="249409"/>
    <lineage>
        <taxon>Bacteria</taxon>
        <taxon>Pseudomonadati</taxon>
        <taxon>Pseudomonadota</taxon>
        <taxon>Betaproteobacteria</taxon>
        <taxon>Burkholderiales</taxon>
        <taxon>Comamonadaceae</taxon>
        <taxon>Hydrogenophaga</taxon>
    </lineage>
</organism>
<dbReference type="InterPro" id="IPR024456">
    <property type="entry name" value="Integrase_catalytic_putative"/>
</dbReference>
<dbReference type="Gene3D" id="1.10.443.10">
    <property type="entry name" value="Intergrase catalytic core"/>
    <property type="match status" value="1"/>
</dbReference>
<evidence type="ECO:0000259" key="2">
    <source>
        <dbReference type="Pfam" id="PF12835"/>
    </source>
</evidence>
<dbReference type="Pfam" id="PF12835">
    <property type="entry name" value="Integrase_1"/>
    <property type="match status" value="1"/>
</dbReference>
<feature type="domain" description="Integrase catalytic" evidence="2">
    <location>
        <begin position="137"/>
        <end position="261"/>
    </location>
</feature>
<dbReference type="Proteomes" id="UP001596501">
    <property type="component" value="Unassembled WGS sequence"/>
</dbReference>
<evidence type="ECO:0000313" key="3">
    <source>
        <dbReference type="EMBL" id="MFC7411778.1"/>
    </source>
</evidence>
<keyword evidence="1" id="KW-0233">DNA recombination</keyword>
<proteinExistence type="predicted"/>
<reference evidence="4" key="1">
    <citation type="journal article" date="2019" name="Int. J. Syst. Evol. Microbiol.">
        <title>The Global Catalogue of Microorganisms (GCM) 10K type strain sequencing project: providing services to taxonomists for standard genome sequencing and annotation.</title>
        <authorList>
            <consortium name="The Broad Institute Genomics Platform"/>
            <consortium name="The Broad Institute Genome Sequencing Center for Infectious Disease"/>
            <person name="Wu L."/>
            <person name="Ma J."/>
        </authorList>
    </citation>
    <scope>NUCLEOTIDE SEQUENCE [LARGE SCALE GENOMIC DNA]</scope>
    <source>
        <strain evidence="4">CGMCC 1.12371</strain>
    </source>
</reference>